<proteinExistence type="predicted"/>
<sequence>MLRIESYITPIILSYVDKYIKNLKPEDSQVSLWGGDAVFNNLDLHLDVSLWGGDAVFNNLDLRLDVLEQELRLPFSFVNGHIHELRIHVPWTKLTSEPIIITINTIECILKLKGTEGGSESSSQSGGGGKGGEGRRRQRRHDLEAPTSYIQGLINRIINNVCIVCNNVILKYVEDDIVLSINVKTLEFRSVDGNWTPAFIDLTAEDLTLRNLATLTDLTVCLDKRNASGKIEPLPGYPPARHHPPPPTY</sequence>
<feature type="region of interest" description="Disordered" evidence="2">
    <location>
        <begin position="115"/>
        <end position="141"/>
    </location>
</feature>
<organism evidence="4 5">
    <name type="scientific">Petrolisthes cinctipes</name>
    <name type="common">Flat porcelain crab</name>
    <dbReference type="NCBI Taxonomy" id="88211"/>
    <lineage>
        <taxon>Eukaryota</taxon>
        <taxon>Metazoa</taxon>
        <taxon>Ecdysozoa</taxon>
        <taxon>Arthropoda</taxon>
        <taxon>Crustacea</taxon>
        <taxon>Multicrustacea</taxon>
        <taxon>Malacostraca</taxon>
        <taxon>Eumalacostraca</taxon>
        <taxon>Eucarida</taxon>
        <taxon>Decapoda</taxon>
        <taxon>Pleocyemata</taxon>
        <taxon>Anomura</taxon>
        <taxon>Galatheoidea</taxon>
        <taxon>Porcellanidae</taxon>
        <taxon>Petrolisthes</taxon>
    </lineage>
</organism>
<evidence type="ECO:0000256" key="1">
    <source>
        <dbReference type="ARBA" id="ARBA00022448"/>
    </source>
</evidence>
<dbReference type="Pfam" id="PF12624">
    <property type="entry name" value="VPS13_N"/>
    <property type="match status" value="1"/>
</dbReference>
<feature type="domain" description="Chorein N-terminal" evidence="3">
    <location>
        <begin position="41"/>
        <end position="228"/>
    </location>
</feature>
<evidence type="ECO:0000313" key="4">
    <source>
        <dbReference type="EMBL" id="KAK3868257.1"/>
    </source>
</evidence>
<dbReference type="InterPro" id="IPR026854">
    <property type="entry name" value="VPS13_N"/>
</dbReference>
<comment type="caution">
    <text evidence="4">The sequence shown here is derived from an EMBL/GenBank/DDBJ whole genome shotgun (WGS) entry which is preliminary data.</text>
</comment>
<evidence type="ECO:0000259" key="3">
    <source>
        <dbReference type="Pfam" id="PF12624"/>
    </source>
</evidence>
<dbReference type="Proteomes" id="UP001286313">
    <property type="component" value="Unassembled WGS sequence"/>
</dbReference>
<dbReference type="AlphaFoldDB" id="A0AAE1F6U0"/>
<protein>
    <recommendedName>
        <fullName evidence="3">Chorein N-terminal domain-containing protein</fullName>
    </recommendedName>
</protein>
<name>A0AAE1F6U0_PETCI</name>
<evidence type="ECO:0000256" key="2">
    <source>
        <dbReference type="SAM" id="MobiDB-lite"/>
    </source>
</evidence>
<evidence type="ECO:0000313" key="5">
    <source>
        <dbReference type="Proteomes" id="UP001286313"/>
    </source>
</evidence>
<keyword evidence="5" id="KW-1185">Reference proteome</keyword>
<dbReference type="PANTHER" id="PTHR12517:SF0">
    <property type="entry name" value="INTERMEMBRANE LIPID TRANSFER PROTEIN VPS13B"/>
    <property type="match status" value="1"/>
</dbReference>
<dbReference type="InterPro" id="IPR039782">
    <property type="entry name" value="VPS13B"/>
</dbReference>
<keyword evidence="1" id="KW-0813">Transport</keyword>
<reference evidence="4" key="1">
    <citation type="submission" date="2023-10" db="EMBL/GenBank/DDBJ databases">
        <title>Genome assemblies of two species of porcelain crab, Petrolisthes cinctipes and Petrolisthes manimaculis (Anomura: Porcellanidae).</title>
        <authorList>
            <person name="Angst P."/>
        </authorList>
    </citation>
    <scope>NUCLEOTIDE SEQUENCE</scope>
    <source>
        <strain evidence="4">PB745_01</strain>
        <tissue evidence="4">Gill</tissue>
    </source>
</reference>
<accession>A0AAE1F6U0</accession>
<dbReference type="PANTHER" id="PTHR12517">
    <property type="entry name" value="VACUOLAR PROTEIN SORTING-ASSOCIATED PROTEIN 13B"/>
    <property type="match status" value="1"/>
</dbReference>
<dbReference type="EMBL" id="JAWQEG010003054">
    <property type="protein sequence ID" value="KAK3868257.1"/>
    <property type="molecule type" value="Genomic_DNA"/>
</dbReference>
<gene>
    <name evidence="4" type="ORF">Pcinc_026339</name>
</gene>